<evidence type="ECO:0000259" key="1">
    <source>
        <dbReference type="PROSITE" id="PS50994"/>
    </source>
</evidence>
<dbReference type="InterPro" id="IPR001584">
    <property type="entry name" value="Integrase_cat-core"/>
</dbReference>
<dbReference type="InterPro" id="IPR048020">
    <property type="entry name" value="Transpos_IS3"/>
</dbReference>
<dbReference type="PROSITE" id="PS50994">
    <property type="entry name" value="INTEGRASE"/>
    <property type="match status" value="1"/>
</dbReference>
<dbReference type="Proteomes" id="UP000218887">
    <property type="component" value="Unassembled WGS sequence"/>
</dbReference>
<proteinExistence type="predicted"/>
<dbReference type="Pfam" id="PF00665">
    <property type="entry name" value="rve"/>
    <property type="match status" value="1"/>
</dbReference>
<dbReference type="InterPro" id="IPR050900">
    <property type="entry name" value="Transposase_IS3/IS150/IS904"/>
</dbReference>
<dbReference type="GO" id="GO:0003676">
    <property type="term" value="F:nucleic acid binding"/>
    <property type="evidence" value="ECO:0007669"/>
    <property type="project" value="InterPro"/>
</dbReference>
<dbReference type="PANTHER" id="PTHR46889">
    <property type="entry name" value="TRANSPOSASE INSF FOR INSERTION SEQUENCE IS3B-RELATED"/>
    <property type="match status" value="1"/>
</dbReference>
<dbReference type="Gene3D" id="3.30.420.10">
    <property type="entry name" value="Ribonuclease H-like superfamily/Ribonuclease H"/>
    <property type="match status" value="1"/>
</dbReference>
<dbReference type="GO" id="GO:0015074">
    <property type="term" value="P:DNA integration"/>
    <property type="evidence" value="ECO:0007669"/>
    <property type="project" value="InterPro"/>
</dbReference>
<comment type="caution">
    <text evidence="2">The sequence shown here is derived from an EMBL/GenBank/DDBJ whole genome shotgun (WGS) entry which is preliminary data.</text>
</comment>
<dbReference type="SUPFAM" id="SSF53098">
    <property type="entry name" value="Ribonuclease H-like"/>
    <property type="match status" value="1"/>
</dbReference>
<dbReference type="NCBIfam" id="NF033516">
    <property type="entry name" value="transpos_IS3"/>
    <property type="match status" value="1"/>
</dbReference>
<protein>
    <recommendedName>
        <fullName evidence="1">Integrase catalytic domain-containing protein</fullName>
    </recommendedName>
</protein>
<dbReference type="PANTHER" id="PTHR46889:SF4">
    <property type="entry name" value="TRANSPOSASE INSO FOR INSERTION SEQUENCE ELEMENT IS911B-RELATED"/>
    <property type="match status" value="1"/>
</dbReference>
<name>A0A2A2IJN6_9BACI</name>
<keyword evidence="3" id="KW-1185">Reference proteome</keyword>
<dbReference type="AlphaFoldDB" id="A0A2A2IJN6"/>
<dbReference type="Pfam" id="PF13333">
    <property type="entry name" value="rve_2"/>
    <property type="match status" value="1"/>
</dbReference>
<sequence>MNELGLRAVPKERYVVTTDSNHNYNIYPNLLDQNFEVDEPNTVWVTDITYVWTMEGWLYLASIIDLYSRKVIGWSMADHMRTELTLNALKMALVTRQPNEGLIHHSDRGSQYCANEYIERLDEITADISMSRTGNPYDNACMESFHASIKKEFVYRHRFETKEQAKKGITSYMHFYNEKRRHSTIGYVSPNQFERRRLRLEENRSA</sequence>
<dbReference type="InterPro" id="IPR036397">
    <property type="entry name" value="RNaseH_sf"/>
</dbReference>
<dbReference type="EMBL" id="NPOA01000001">
    <property type="protein sequence ID" value="PAV31315.1"/>
    <property type="molecule type" value="Genomic_DNA"/>
</dbReference>
<evidence type="ECO:0000313" key="2">
    <source>
        <dbReference type="EMBL" id="PAV31315.1"/>
    </source>
</evidence>
<dbReference type="InterPro" id="IPR012337">
    <property type="entry name" value="RNaseH-like_sf"/>
</dbReference>
<evidence type="ECO:0000313" key="3">
    <source>
        <dbReference type="Proteomes" id="UP000218887"/>
    </source>
</evidence>
<gene>
    <name evidence="2" type="ORF">CIL05_01290</name>
</gene>
<organism evidence="2 3">
    <name type="scientific">Virgibacillus profundi</name>
    <dbReference type="NCBI Taxonomy" id="2024555"/>
    <lineage>
        <taxon>Bacteria</taxon>
        <taxon>Bacillati</taxon>
        <taxon>Bacillota</taxon>
        <taxon>Bacilli</taxon>
        <taxon>Bacillales</taxon>
        <taxon>Bacillaceae</taxon>
        <taxon>Virgibacillus</taxon>
    </lineage>
</organism>
<feature type="domain" description="Integrase catalytic" evidence="1">
    <location>
        <begin position="36"/>
        <end position="197"/>
    </location>
</feature>
<reference evidence="2 3" key="1">
    <citation type="submission" date="2017-08" db="EMBL/GenBank/DDBJ databases">
        <title>Virgibacillus indicus sp. nov. and Virgibacillus profoundi sp. nov, two moderately halophilic bacteria isolated from marine sediment by using the Microfluidic Streak Plate.</title>
        <authorList>
            <person name="Xu B."/>
            <person name="Hu B."/>
            <person name="Wang J."/>
            <person name="Zhu Y."/>
            <person name="Huang L."/>
            <person name="Du W."/>
            <person name="Huang Y."/>
        </authorList>
    </citation>
    <scope>NUCLEOTIDE SEQUENCE [LARGE SCALE GENOMIC DNA]</scope>
    <source>
        <strain evidence="2 3">IO3-P3-H5</strain>
    </source>
</reference>
<accession>A0A2A2IJN6</accession>